<evidence type="ECO:0000256" key="1">
    <source>
        <dbReference type="SAM" id="MobiDB-lite"/>
    </source>
</evidence>
<dbReference type="Proteomes" id="UP000594263">
    <property type="component" value="Unplaced"/>
</dbReference>
<evidence type="ECO:0000313" key="2">
    <source>
        <dbReference type="EnsemblPlants" id="Kaladp0061s0011.1.v1.1.CDS.1"/>
    </source>
</evidence>
<dbReference type="AlphaFoldDB" id="A0A7N0UEL8"/>
<dbReference type="EnsemblPlants" id="Kaladp0061s0011.1.v1.1">
    <property type="protein sequence ID" value="Kaladp0061s0011.1.v1.1.CDS.1"/>
    <property type="gene ID" value="Kaladp0061s0011.v1.1"/>
</dbReference>
<protein>
    <submittedName>
        <fullName evidence="2">Uncharacterized protein</fullName>
    </submittedName>
</protein>
<evidence type="ECO:0000313" key="3">
    <source>
        <dbReference type="Proteomes" id="UP000594263"/>
    </source>
</evidence>
<organism evidence="2 3">
    <name type="scientific">Kalanchoe fedtschenkoi</name>
    <name type="common">Lavender scallops</name>
    <name type="synonym">South American air plant</name>
    <dbReference type="NCBI Taxonomy" id="63787"/>
    <lineage>
        <taxon>Eukaryota</taxon>
        <taxon>Viridiplantae</taxon>
        <taxon>Streptophyta</taxon>
        <taxon>Embryophyta</taxon>
        <taxon>Tracheophyta</taxon>
        <taxon>Spermatophyta</taxon>
        <taxon>Magnoliopsida</taxon>
        <taxon>eudicotyledons</taxon>
        <taxon>Gunneridae</taxon>
        <taxon>Pentapetalae</taxon>
        <taxon>Saxifragales</taxon>
        <taxon>Crassulaceae</taxon>
        <taxon>Kalanchoe</taxon>
    </lineage>
</organism>
<sequence>MASRQGFRCASSAESSNGLEMKEKHRKPSPVPVAHQTTWSNFCKYVARKKQPKYVHDRVSDPIRYGHSHMQAVPARTEPQPQPRGWINGPRDEAEIDSDQAAKVYGGLLVTEYYPDPGTKVVRKAYYY</sequence>
<dbReference type="Gramene" id="Kaladp0061s0011.1.v1.1">
    <property type="protein sequence ID" value="Kaladp0061s0011.1.v1.1.CDS.1"/>
    <property type="gene ID" value="Kaladp0061s0011.v1.1"/>
</dbReference>
<accession>A0A7N0UEL8</accession>
<name>A0A7N0UEL8_KALFE</name>
<feature type="region of interest" description="Disordered" evidence="1">
    <location>
        <begin position="1"/>
        <end position="33"/>
    </location>
</feature>
<keyword evidence="3" id="KW-1185">Reference proteome</keyword>
<reference evidence="2" key="1">
    <citation type="submission" date="2021-01" db="UniProtKB">
        <authorList>
            <consortium name="EnsemblPlants"/>
        </authorList>
    </citation>
    <scope>IDENTIFICATION</scope>
</reference>
<feature type="region of interest" description="Disordered" evidence="1">
    <location>
        <begin position="71"/>
        <end position="95"/>
    </location>
</feature>
<proteinExistence type="predicted"/>